<keyword evidence="2" id="KW-1185">Reference proteome</keyword>
<proteinExistence type="predicted"/>
<protein>
    <submittedName>
        <fullName evidence="1">Uncharacterized protein</fullName>
    </submittedName>
</protein>
<name>A0A8X6NEL3_NEPPI</name>
<reference evidence="1" key="1">
    <citation type="submission" date="2020-08" db="EMBL/GenBank/DDBJ databases">
        <title>Multicomponent nature underlies the extraordinary mechanical properties of spider dragline silk.</title>
        <authorList>
            <person name="Kono N."/>
            <person name="Nakamura H."/>
            <person name="Mori M."/>
            <person name="Yoshida Y."/>
            <person name="Ohtoshi R."/>
            <person name="Malay A.D."/>
            <person name="Moran D.A.P."/>
            <person name="Tomita M."/>
            <person name="Numata K."/>
            <person name="Arakawa K."/>
        </authorList>
    </citation>
    <scope>NUCLEOTIDE SEQUENCE</scope>
</reference>
<dbReference type="AlphaFoldDB" id="A0A8X6NEL3"/>
<dbReference type="EMBL" id="BMAW01103775">
    <property type="protein sequence ID" value="GFT10818.1"/>
    <property type="molecule type" value="Genomic_DNA"/>
</dbReference>
<sequence>MRQNIGWNHNPWEAAQIRQVALYRDFSRLAKADSSVHVNRFQKTKLAHIVISSENGLCPIIRQPPSSHHHQISPPCKCHLSISFICLSVL</sequence>
<evidence type="ECO:0000313" key="2">
    <source>
        <dbReference type="Proteomes" id="UP000887013"/>
    </source>
</evidence>
<organism evidence="1 2">
    <name type="scientific">Nephila pilipes</name>
    <name type="common">Giant wood spider</name>
    <name type="synonym">Nephila maculata</name>
    <dbReference type="NCBI Taxonomy" id="299642"/>
    <lineage>
        <taxon>Eukaryota</taxon>
        <taxon>Metazoa</taxon>
        <taxon>Ecdysozoa</taxon>
        <taxon>Arthropoda</taxon>
        <taxon>Chelicerata</taxon>
        <taxon>Arachnida</taxon>
        <taxon>Araneae</taxon>
        <taxon>Araneomorphae</taxon>
        <taxon>Entelegynae</taxon>
        <taxon>Araneoidea</taxon>
        <taxon>Nephilidae</taxon>
        <taxon>Nephila</taxon>
    </lineage>
</organism>
<accession>A0A8X6NEL3</accession>
<comment type="caution">
    <text evidence="1">The sequence shown here is derived from an EMBL/GenBank/DDBJ whole genome shotgun (WGS) entry which is preliminary data.</text>
</comment>
<evidence type="ECO:0000313" key="1">
    <source>
        <dbReference type="EMBL" id="GFT10818.1"/>
    </source>
</evidence>
<gene>
    <name evidence="1" type="ORF">NPIL_576321</name>
</gene>
<dbReference type="Proteomes" id="UP000887013">
    <property type="component" value="Unassembled WGS sequence"/>
</dbReference>